<dbReference type="AlphaFoldDB" id="A0A3M7RN72"/>
<keyword evidence="2" id="KW-1185">Reference proteome</keyword>
<proteinExistence type="predicted"/>
<name>A0A3M7RN72_BRAPC</name>
<gene>
    <name evidence="1" type="ORF">BpHYR1_046811</name>
</gene>
<organism evidence="1 2">
    <name type="scientific">Brachionus plicatilis</name>
    <name type="common">Marine rotifer</name>
    <name type="synonym">Brachionus muelleri</name>
    <dbReference type="NCBI Taxonomy" id="10195"/>
    <lineage>
        <taxon>Eukaryota</taxon>
        <taxon>Metazoa</taxon>
        <taxon>Spiralia</taxon>
        <taxon>Gnathifera</taxon>
        <taxon>Rotifera</taxon>
        <taxon>Eurotatoria</taxon>
        <taxon>Monogononta</taxon>
        <taxon>Pseudotrocha</taxon>
        <taxon>Ploima</taxon>
        <taxon>Brachionidae</taxon>
        <taxon>Brachionus</taxon>
    </lineage>
</organism>
<dbReference type="EMBL" id="REGN01002992">
    <property type="protein sequence ID" value="RNA25023.1"/>
    <property type="molecule type" value="Genomic_DNA"/>
</dbReference>
<evidence type="ECO:0000313" key="2">
    <source>
        <dbReference type="Proteomes" id="UP000276133"/>
    </source>
</evidence>
<accession>A0A3M7RN72</accession>
<protein>
    <submittedName>
        <fullName evidence="1">Uncharacterized protein</fullName>
    </submittedName>
</protein>
<sequence length="80" mass="9293">MSASLKATSNPSKQSFIHYNYFHFTLKTYQFHGTFSNSNYFDRATHTSLQSFTQRFQGCIGCLTMIPDSLRYYCTNRPSV</sequence>
<comment type="caution">
    <text evidence="1">The sequence shown here is derived from an EMBL/GenBank/DDBJ whole genome shotgun (WGS) entry which is preliminary data.</text>
</comment>
<reference evidence="1 2" key="1">
    <citation type="journal article" date="2018" name="Sci. Rep.">
        <title>Genomic signatures of local adaptation to the degree of environmental predictability in rotifers.</title>
        <authorList>
            <person name="Franch-Gras L."/>
            <person name="Hahn C."/>
            <person name="Garcia-Roger E.M."/>
            <person name="Carmona M.J."/>
            <person name="Serra M."/>
            <person name="Gomez A."/>
        </authorList>
    </citation>
    <scope>NUCLEOTIDE SEQUENCE [LARGE SCALE GENOMIC DNA]</scope>
    <source>
        <strain evidence="1">HYR1</strain>
    </source>
</reference>
<dbReference type="Proteomes" id="UP000276133">
    <property type="component" value="Unassembled WGS sequence"/>
</dbReference>
<evidence type="ECO:0000313" key="1">
    <source>
        <dbReference type="EMBL" id="RNA25023.1"/>
    </source>
</evidence>